<evidence type="ECO:0000313" key="3">
    <source>
        <dbReference type="Proteomes" id="UP000297693"/>
    </source>
</evidence>
<proteinExistence type="predicted"/>
<sequence>MNVALAESWEKLKLDVPNLRIRDAAKQLGVSEVELLTTRFGNGVYSLKNEWPVFLRETPTLGYVMVLTRNECCVHERKGEFKNVTVTGNMGLVTGDDIDLRIFFQHWVYGFYVEEKRESGILRSFQFFDSNGESVHKIYATGKSILKAWENLKKLMIAEESLKIEIQESVSVLNAKTFDATRSNEFLNDWSNLKDTHDFFGLLKKYDLDRKQALTFASEKFTKKVKNDTFAKLLKECSDNKQEVMIFVGNIGVIQIHTGLVSRLETMGPWFNVLDPDFNLHLRQDLVSETWIVDKPTVDGIVSSLELFADDGVLILQLFGKRKPGQAQLESWEKLIHSY</sequence>
<dbReference type="CDD" id="cd16830">
    <property type="entry name" value="HemS-like_N"/>
    <property type="match status" value="1"/>
</dbReference>
<feature type="domain" description="Haemin-degrading HemS/ChuX" evidence="1">
    <location>
        <begin position="29"/>
        <end position="153"/>
    </location>
</feature>
<dbReference type="RefSeq" id="WP_135625382.1">
    <property type="nucleotide sequence ID" value="NZ_RQGD01000046.1"/>
</dbReference>
<dbReference type="CDD" id="cd16831">
    <property type="entry name" value="HemS-like_C"/>
    <property type="match status" value="1"/>
</dbReference>
<dbReference type="Pfam" id="PF05171">
    <property type="entry name" value="HemS"/>
    <property type="match status" value="2"/>
</dbReference>
<feature type="domain" description="Haemin-degrading HemS/ChuX" evidence="1">
    <location>
        <begin position="208"/>
        <end position="339"/>
    </location>
</feature>
<evidence type="ECO:0000313" key="2">
    <source>
        <dbReference type="EMBL" id="TGL56463.1"/>
    </source>
</evidence>
<dbReference type="OrthoDB" id="316630at2"/>
<organism evidence="2 3">
    <name type="scientific">Leptospira ognonensis</name>
    <dbReference type="NCBI Taxonomy" id="2484945"/>
    <lineage>
        <taxon>Bacteria</taxon>
        <taxon>Pseudomonadati</taxon>
        <taxon>Spirochaetota</taxon>
        <taxon>Spirochaetia</taxon>
        <taxon>Leptospirales</taxon>
        <taxon>Leptospiraceae</taxon>
        <taxon>Leptospira</taxon>
    </lineage>
</organism>
<dbReference type="EMBL" id="RQGD01000046">
    <property type="protein sequence ID" value="TGL56463.1"/>
    <property type="molecule type" value="Genomic_DNA"/>
</dbReference>
<gene>
    <name evidence="2" type="ORF">EHQ58_17750</name>
</gene>
<dbReference type="Proteomes" id="UP000297693">
    <property type="component" value="Unassembled WGS sequence"/>
</dbReference>
<dbReference type="Gene3D" id="3.40.1570.10">
    <property type="entry name" value="HemS/ChuS/ChuX like domains"/>
    <property type="match status" value="2"/>
</dbReference>
<dbReference type="AlphaFoldDB" id="A0A4R9JUG5"/>
<comment type="caution">
    <text evidence="2">The sequence shown here is derived from an EMBL/GenBank/DDBJ whole genome shotgun (WGS) entry which is preliminary data.</text>
</comment>
<reference evidence="2" key="1">
    <citation type="journal article" date="2019" name="PLoS Negl. Trop. Dis.">
        <title>Revisiting the worldwide diversity of Leptospira species in the environment.</title>
        <authorList>
            <person name="Vincent A.T."/>
            <person name="Schiettekatte O."/>
            <person name="Bourhy P."/>
            <person name="Veyrier F.J."/>
            <person name="Picardeau M."/>
        </authorList>
    </citation>
    <scope>NUCLEOTIDE SEQUENCE [LARGE SCALE GENOMIC DNA]</scope>
    <source>
        <strain evidence="2">201702476</strain>
    </source>
</reference>
<dbReference type="SUPFAM" id="SSF144064">
    <property type="entry name" value="Heme iron utilization protein-like"/>
    <property type="match status" value="1"/>
</dbReference>
<evidence type="ECO:0000259" key="1">
    <source>
        <dbReference type="Pfam" id="PF05171"/>
    </source>
</evidence>
<accession>A0A4R9JUG5</accession>
<dbReference type="InterPro" id="IPR007845">
    <property type="entry name" value="HemS/ChuX_dom"/>
</dbReference>
<dbReference type="InterPro" id="IPR053733">
    <property type="entry name" value="Heme_Transport_Util_sf"/>
</dbReference>
<dbReference type="GO" id="GO:0006826">
    <property type="term" value="P:iron ion transport"/>
    <property type="evidence" value="ECO:0007669"/>
    <property type="project" value="InterPro"/>
</dbReference>
<keyword evidence="3" id="KW-1185">Reference proteome</keyword>
<name>A0A4R9JUG5_9LEPT</name>
<protein>
    <submittedName>
        <fullName evidence="2">Hemin-degrading factor</fullName>
    </submittedName>
</protein>